<keyword evidence="12" id="KW-1185">Reference proteome</keyword>
<evidence type="ECO:0000256" key="7">
    <source>
        <dbReference type="ARBA" id="ARBA00030236"/>
    </source>
</evidence>
<name>A0A7W5U288_9MICC</name>
<protein>
    <recommendedName>
        <fullName evidence="1">Coproheme decarboxylase</fullName>
        <ecNumber evidence="10">1.3.98.5</ecNumber>
    </recommendedName>
    <alternativeName>
        <fullName evidence="6">Coproheme III oxidative decarboxylase</fullName>
    </alternativeName>
    <alternativeName>
        <fullName evidence="7">Hydrogen peroxide-dependent heme synthase</fullName>
    </alternativeName>
</protein>
<dbReference type="Gene3D" id="3.30.70.1030">
    <property type="entry name" value="Apc35880, domain 1"/>
    <property type="match status" value="2"/>
</dbReference>
<evidence type="ECO:0000256" key="5">
    <source>
        <dbReference type="ARBA" id="ARBA00023444"/>
    </source>
</evidence>
<dbReference type="PANTHER" id="PTHR36843:SF1">
    <property type="entry name" value="COPROHEME DECARBOXYLASE"/>
    <property type="match status" value="1"/>
</dbReference>
<sequence>MSYGRNPQRSPEEVNASGKDWFTLYTVFKRAGTSIKRMRPGESSKLAGGDRVARAVTDFFTNQDAIITEFDDVVTELTGQQMGTDDDAVAVRGIYDVSGMRADADLMVWMTGHKAENLQAALRTLHRTTLLNTTEIAFSAMGVHRTAEFARAHVPAFTQGVEAEDWLVVYPFNRSYDWYLMDPQKRGQMLREHGQLGQEFPSVLANTTSAFALNDWEWMLALESPQLTDLVDMMRRLRDSETRYHVREETPFYTGRRLSSTADILEVLA</sequence>
<dbReference type="Proteomes" id="UP000547528">
    <property type="component" value="Unassembled WGS sequence"/>
</dbReference>
<keyword evidence="2" id="KW-0349">Heme</keyword>
<dbReference type="PANTHER" id="PTHR36843">
    <property type="entry name" value="HEME-DEPENDENT PEROXIDASE YWFI-RELATED"/>
    <property type="match status" value="1"/>
</dbReference>
<evidence type="ECO:0000256" key="4">
    <source>
        <dbReference type="ARBA" id="ARBA00023004"/>
    </source>
</evidence>
<dbReference type="RefSeq" id="WP_183358213.1">
    <property type="nucleotide sequence ID" value="NZ_BAABKR010000001.1"/>
</dbReference>
<dbReference type="InterPro" id="IPR010644">
    <property type="entry name" value="ChdC/CLD"/>
</dbReference>
<accession>A0A7W5U288</accession>
<evidence type="ECO:0000256" key="2">
    <source>
        <dbReference type="ARBA" id="ARBA00022617"/>
    </source>
</evidence>
<dbReference type="AlphaFoldDB" id="A0A7W5U288"/>
<comment type="catalytic activity">
    <reaction evidence="8">
        <text>Fe-coproporphyrin III + 2 H2O2 + 2 H(+) = heme b + 2 CO2 + 4 H2O</text>
        <dbReference type="Rhea" id="RHEA:56516"/>
        <dbReference type="ChEBI" id="CHEBI:15377"/>
        <dbReference type="ChEBI" id="CHEBI:15378"/>
        <dbReference type="ChEBI" id="CHEBI:16240"/>
        <dbReference type="ChEBI" id="CHEBI:16526"/>
        <dbReference type="ChEBI" id="CHEBI:60344"/>
        <dbReference type="ChEBI" id="CHEBI:68438"/>
        <dbReference type="EC" id="1.3.98.5"/>
    </reaction>
    <physiologicalReaction direction="left-to-right" evidence="8">
        <dbReference type="Rhea" id="RHEA:56517"/>
    </physiologicalReaction>
</comment>
<dbReference type="InterPro" id="IPR011008">
    <property type="entry name" value="Dimeric_a/b-barrel"/>
</dbReference>
<comment type="caution">
    <text evidence="11">The sequence shown here is derived from an EMBL/GenBank/DDBJ whole genome shotgun (WGS) entry which is preliminary data.</text>
</comment>
<reference evidence="11 12" key="1">
    <citation type="submission" date="2020-08" db="EMBL/GenBank/DDBJ databases">
        <title>Sequencing the genomes of 1000 actinobacteria strains.</title>
        <authorList>
            <person name="Klenk H.-P."/>
        </authorList>
    </citation>
    <scope>NUCLEOTIDE SEQUENCE [LARGE SCALE GENOMIC DNA]</scope>
    <source>
        <strain evidence="11 12">DSM 28238</strain>
    </source>
</reference>
<evidence type="ECO:0000313" key="11">
    <source>
        <dbReference type="EMBL" id="MBB3667801.1"/>
    </source>
</evidence>
<dbReference type="EC" id="1.3.98.5" evidence="10"/>
<comment type="pathway">
    <text evidence="5">Porphyrin-containing compound metabolism.</text>
</comment>
<dbReference type="Pfam" id="PF06778">
    <property type="entry name" value="Chlor_dismutase"/>
    <property type="match status" value="1"/>
</dbReference>
<organism evidence="11 12">
    <name type="scientific">Garicola koreensis</name>
    <dbReference type="NCBI Taxonomy" id="1262554"/>
    <lineage>
        <taxon>Bacteria</taxon>
        <taxon>Bacillati</taxon>
        <taxon>Actinomycetota</taxon>
        <taxon>Actinomycetes</taxon>
        <taxon>Micrococcales</taxon>
        <taxon>Micrococcaceae</taxon>
        <taxon>Garicola</taxon>
    </lineage>
</organism>
<evidence type="ECO:0000256" key="8">
    <source>
        <dbReference type="ARBA" id="ARBA00049896"/>
    </source>
</evidence>
<evidence type="ECO:0000256" key="9">
    <source>
        <dbReference type="ARBA" id="ARBA00049935"/>
    </source>
</evidence>
<keyword evidence="3" id="KW-0479">Metal-binding</keyword>
<dbReference type="EMBL" id="JACIBT010000003">
    <property type="protein sequence ID" value="MBB3667801.1"/>
    <property type="molecule type" value="Genomic_DNA"/>
</dbReference>
<proteinExistence type="predicted"/>
<dbReference type="GO" id="GO:0046872">
    <property type="term" value="F:metal ion binding"/>
    <property type="evidence" value="ECO:0007669"/>
    <property type="project" value="UniProtKB-KW"/>
</dbReference>
<evidence type="ECO:0000256" key="10">
    <source>
        <dbReference type="ARBA" id="ARBA00050019"/>
    </source>
</evidence>
<keyword evidence="11" id="KW-0560">Oxidoreductase</keyword>
<keyword evidence="4" id="KW-0408">Iron</keyword>
<dbReference type="NCBIfam" id="NF042928">
    <property type="entry name" value="HemQ_actino"/>
    <property type="match status" value="1"/>
</dbReference>
<evidence type="ECO:0000256" key="1">
    <source>
        <dbReference type="ARBA" id="ARBA00014413"/>
    </source>
</evidence>
<evidence type="ECO:0000256" key="3">
    <source>
        <dbReference type="ARBA" id="ARBA00022723"/>
    </source>
</evidence>
<dbReference type="GO" id="GO:0020037">
    <property type="term" value="F:heme binding"/>
    <property type="evidence" value="ECO:0007669"/>
    <property type="project" value="InterPro"/>
</dbReference>
<comment type="cofactor">
    <cofactor evidence="9">
        <name>Fe-coproporphyrin III</name>
        <dbReference type="ChEBI" id="CHEBI:68438"/>
    </cofactor>
</comment>
<dbReference type="SUPFAM" id="SSF54909">
    <property type="entry name" value="Dimeric alpha+beta barrel"/>
    <property type="match status" value="1"/>
</dbReference>
<dbReference type="GO" id="GO:0016491">
    <property type="term" value="F:oxidoreductase activity"/>
    <property type="evidence" value="ECO:0007669"/>
    <property type="project" value="UniProtKB-KW"/>
</dbReference>
<evidence type="ECO:0000313" key="12">
    <source>
        <dbReference type="Proteomes" id="UP000547528"/>
    </source>
</evidence>
<gene>
    <name evidence="11" type="ORF">FHX47_001422</name>
</gene>
<evidence type="ECO:0000256" key="6">
    <source>
        <dbReference type="ARBA" id="ARBA00029882"/>
    </source>
</evidence>